<dbReference type="GO" id="GO:0009103">
    <property type="term" value="P:lipopolysaccharide biosynthetic process"/>
    <property type="evidence" value="ECO:0007669"/>
    <property type="project" value="TreeGrafter"/>
</dbReference>
<accession>A0A2S6IR38</accession>
<dbReference type="OrthoDB" id="9790710at2"/>
<name>A0A2S6IR38_9FLAO</name>
<dbReference type="RefSeq" id="WP_104514250.1">
    <property type="nucleotide sequence ID" value="NZ_MQVW01000027.1"/>
</dbReference>
<evidence type="ECO:0000313" key="4">
    <source>
        <dbReference type="EMBL" id="PPK96707.1"/>
    </source>
</evidence>
<dbReference type="InterPro" id="IPR001296">
    <property type="entry name" value="Glyco_trans_1"/>
</dbReference>
<evidence type="ECO:0000313" key="5">
    <source>
        <dbReference type="Proteomes" id="UP000239002"/>
    </source>
</evidence>
<dbReference type="InterPro" id="IPR028098">
    <property type="entry name" value="Glyco_trans_4-like_N"/>
</dbReference>
<organism evidence="4 5">
    <name type="scientific">Nonlabens xylanidelens</name>
    <dbReference type="NCBI Taxonomy" id="191564"/>
    <lineage>
        <taxon>Bacteria</taxon>
        <taxon>Pseudomonadati</taxon>
        <taxon>Bacteroidota</taxon>
        <taxon>Flavobacteriia</taxon>
        <taxon>Flavobacteriales</taxon>
        <taxon>Flavobacteriaceae</taxon>
        <taxon>Nonlabens</taxon>
    </lineage>
</organism>
<keyword evidence="1 4" id="KW-0808">Transferase</keyword>
<comment type="caution">
    <text evidence="4">The sequence shown here is derived from an EMBL/GenBank/DDBJ whole genome shotgun (WGS) entry which is preliminary data.</text>
</comment>
<evidence type="ECO:0000259" key="2">
    <source>
        <dbReference type="Pfam" id="PF00534"/>
    </source>
</evidence>
<proteinExistence type="predicted"/>
<dbReference type="EMBL" id="PTJE01000001">
    <property type="protein sequence ID" value="PPK96707.1"/>
    <property type="molecule type" value="Genomic_DNA"/>
</dbReference>
<dbReference type="GO" id="GO:0016757">
    <property type="term" value="F:glycosyltransferase activity"/>
    <property type="evidence" value="ECO:0007669"/>
    <property type="project" value="InterPro"/>
</dbReference>
<dbReference type="AlphaFoldDB" id="A0A2S6IR38"/>
<protein>
    <submittedName>
        <fullName evidence="4">Glycosyltransferase involved in cell wall biosynthesis</fullName>
    </submittedName>
</protein>
<dbReference type="Gene3D" id="3.40.50.2000">
    <property type="entry name" value="Glycogen Phosphorylase B"/>
    <property type="match status" value="2"/>
</dbReference>
<dbReference type="Pfam" id="PF00534">
    <property type="entry name" value="Glycos_transf_1"/>
    <property type="match status" value="1"/>
</dbReference>
<keyword evidence="5" id="KW-1185">Reference proteome</keyword>
<evidence type="ECO:0000259" key="3">
    <source>
        <dbReference type="Pfam" id="PF13439"/>
    </source>
</evidence>
<evidence type="ECO:0000256" key="1">
    <source>
        <dbReference type="ARBA" id="ARBA00022679"/>
    </source>
</evidence>
<dbReference type="PANTHER" id="PTHR46401:SF2">
    <property type="entry name" value="GLYCOSYLTRANSFERASE WBBK-RELATED"/>
    <property type="match status" value="1"/>
</dbReference>
<dbReference type="SUPFAM" id="SSF53756">
    <property type="entry name" value="UDP-Glycosyltransferase/glycogen phosphorylase"/>
    <property type="match status" value="1"/>
</dbReference>
<sequence length="351" mass="40551">MQLYHITEDISRASGGVRPVVKVLQSQFYNSQILTTEKDRDDLNILSFSHKGPWLYSKDLKIYLNTIDSNSIFHLHGVWMHAQYIAAKIAIAREIPFIITPHGMFEPWLWKSGKLKKKLYLKLFTSSAFAKARYLHAITPEEKKTLQILFPKTEVICIPNAIEIEDVIDRKKPIRPYFLFLGRVHPVKGVQMLIEVFKTLKSLDFDLVIAGPESEHRNELEALAFNDKRIKFIGEIRGLKKKELYRNAHTFVAPSYSEVVGMVNLEAAMMGTPVITTFQTGLLKEWGNNGGILINPIFNELKTALVEASKWNDQQRKLNGNKLRNFMIQEYSWKVNKPKWEALYNSMKKKI</sequence>
<dbReference type="Pfam" id="PF13439">
    <property type="entry name" value="Glyco_transf_4"/>
    <property type="match status" value="1"/>
</dbReference>
<gene>
    <name evidence="4" type="ORF">LY01_00531</name>
</gene>
<dbReference type="PANTHER" id="PTHR46401">
    <property type="entry name" value="GLYCOSYLTRANSFERASE WBBK-RELATED"/>
    <property type="match status" value="1"/>
</dbReference>
<reference evidence="4 5" key="1">
    <citation type="submission" date="2018-02" db="EMBL/GenBank/DDBJ databases">
        <title>Genomic Encyclopedia of Archaeal and Bacterial Type Strains, Phase II (KMG-II): from individual species to whole genera.</title>
        <authorList>
            <person name="Goeker M."/>
        </authorList>
    </citation>
    <scope>NUCLEOTIDE SEQUENCE [LARGE SCALE GENOMIC DNA]</scope>
    <source>
        <strain evidence="4 5">DSM 16809</strain>
    </source>
</reference>
<dbReference type="Proteomes" id="UP000239002">
    <property type="component" value="Unassembled WGS sequence"/>
</dbReference>
<feature type="domain" description="Glycosyl transferase family 1" evidence="2">
    <location>
        <begin position="172"/>
        <end position="296"/>
    </location>
</feature>
<feature type="domain" description="Glycosyltransferase subfamily 4-like N-terminal" evidence="3">
    <location>
        <begin position="72"/>
        <end position="165"/>
    </location>
</feature>